<dbReference type="Proteomes" id="UP000494216">
    <property type="component" value="Unassembled WGS sequence"/>
</dbReference>
<proteinExistence type="predicted"/>
<accession>A0A8S0Y694</accession>
<dbReference type="EMBL" id="CADCXN010000057">
    <property type="protein sequence ID" value="CAA9890783.1"/>
    <property type="molecule type" value="Genomic_DNA"/>
</dbReference>
<protein>
    <submittedName>
        <fullName evidence="2">RepA protein</fullName>
    </submittedName>
</protein>
<evidence type="ECO:0000313" key="3">
    <source>
        <dbReference type="Proteomes" id="UP000494216"/>
    </source>
</evidence>
<evidence type="ECO:0000256" key="1">
    <source>
        <dbReference type="SAM" id="MobiDB-lite"/>
    </source>
</evidence>
<evidence type="ECO:0000313" key="2">
    <source>
        <dbReference type="EMBL" id="CAA9890783.1"/>
    </source>
</evidence>
<keyword evidence="3" id="KW-1185">Reference proteome</keyword>
<feature type="compositionally biased region" description="Basic and acidic residues" evidence="1">
    <location>
        <begin position="49"/>
        <end position="64"/>
    </location>
</feature>
<comment type="caution">
    <text evidence="2">The sequence shown here is derived from an EMBL/GenBank/DDBJ whole genome shotgun (WGS) entry which is preliminary data.</text>
</comment>
<sequence>MKRAVKHPDPTITNDSYISDLVEKGLSREDAVIIASKTAKPMGGASLDVNEKADDVNGKPEGHAKRTGQKKKRVIIDAAVDITENPIQSYDTGDMAFGAKCLVAAALPYRNPKPEHLQNGAWVRQNGNYTLWIQGGPDGVPYGAYPRVFVIWLTTEAVRTQSRRIETGGTFREFCRKVHIDTSMGTRGSGRRFIEQASKLLSSRAAFVTGSFDERRIRTEFLQFSEDFEFFFDVSNPRQASVFESEIILTEKFFNEITTHSIPLDFRAVAALKQSPLELDIYQWLAYRMHSIKGRAMPTWQQLHTQFGANHKELRFFKRDFLKSLHSVKQVYQGVRVDPTENGLILLPSLTPVPKKD</sequence>
<organism evidence="2 3">
    <name type="scientific">Candidatus Methylobacter favarea</name>
    <dbReference type="NCBI Taxonomy" id="2707345"/>
    <lineage>
        <taxon>Bacteria</taxon>
        <taxon>Pseudomonadati</taxon>
        <taxon>Pseudomonadota</taxon>
        <taxon>Gammaproteobacteria</taxon>
        <taxon>Methylococcales</taxon>
        <taxon>Methylococcaceae</taxon>
        <taxon>Methylobacter</taxon>
    </lineage>
</organism>
<dbReference type="AlphaFoldDB" id="A0A8S0Y694"/>
<dbReference type="Pfam" id="PF04796">
    <property type="entry name" value="RepA_C"/>
    <property type="match status" value="1"/>
</dbReference>
<dbReference type="InterPro" id="IPR006881">
    <property type="entry name" value="RepA_C"/>
</dbReference>
<name>A0A8S0Y694_9GAMM</name>
<gene>
    <name evidence="2" type="ORF">METHB2_290030</name>
</gene>
<reference evidence="2 3" key="1">
    <citation type="submission" date="2020-02" db="EMBL/GenBank/DDBJ databases">
        <authorList>
            <person name="Hogendoorn C."/>
        </authorList>
    </citation>
    <scope>NUCLEOTIDE SEQUENCE [LARGE SCALE GENOMIC DNA]</scope>
    <source>
        <strain evidence="2">METHB21</strain>
    </source>
</reference>
<feature type="region of interest" description="Disordered" evidence="1">
    <location>
        <begin position="45"/>
        <end position="70"/>
    </location>
</feature>